<gene>
    <name evidence="1" type="ORF">Salmuc_01844</name>
</gene>
<name>S9SCW6_9RHOB</name>
<dbReference type="HOGENOM" id="CLU_3172990_0_0_5"/>
<dbReference type="Proteomes" id="UP000015347">
    <property type="component" value="Unassembled WGS sequence"/>
</dbReference>
<dbReference type="AlphaFoldDB" id="S9SCW6"/>
<organism evidence="1 2">
    <name type="scientific">Salipiger mucosus DSM 16094</name>
    <dbReference type="NCBI Taxonomy" id="1123237"/>
    <lineage>
        <taxon>Bacteria</taxon>
        <taxon>Pseudomonadati</taxon>
        <taxon>Pseudomonadota</taxon>
        <taxon>Alphaproteobacteria</taxon>
        <taxon>Rhodobacterales</taxon>
        <taxon>Roseobacteraceae</taxon>
        <taxon>Salipiger</taxon>
    </lineage>
</organism>
<protein>
    <submittedName>
        <fullName evidence="1">Uncharacterized protein</fullName>
    </submittedName>
</protein>
<keyword evidence="2" id="KW-1185">Reference proteome</keyword>
<accession>S9SCW6</accession>
<evidence type="ECO:0000313" key="1">
    <source>
        <dbReference type="EMBL" id="EPX84069.1"/>
    </source>
</evidence>
<proteinExistence type="predicted"/>
<dbReference type="EMBL" id="APVH01000013">
    <property type="protein sequence ID" value="EPX84069.1"/>
    <property type="molecule type" value="Genomic_DNA"/>
</dbReference>
<reference evidence="2" key="1">
    <citation type="journal article" date="2014" name="Stand. Genomic Sci.">
        <title>Genome sequence of the exopolysaccharide-producing Salipiger mucosus type strain (DSM 16094(T)), a moderately halophilic member of the Roseobacter clade.</title>
        <authorList>
            <person name="Riedel T."/>
            <person name="Spring S."/>
            <person name="Fiebig A."/>
            <person name="Petersen J."/>
            <person name="Kyrpides N.C."/>
            <person name="Goker M."/>
            <person name="Klenk H.P."/>
        </authorList>
    </citation>
    <scope>NUCLEOTIDE SEQUENCE [LARGE SCALE GENOMIC DNA]</scope>
    <source>
        <strain evidence="2">DSM 16094</strain>
    </source>
</reference>
<evidence type="ECO:0000313" key="2">
    <source>
        <dbReference type="Proteomes" id="UP000015347"/>
    </source>
</evidence>
<sequence length="47" mass="5131">MLSYPNETSRSEGQTQVVPSPILAILKFPRISDVRFATVNPLTIVSG</sequence>
<comment type="caution">
    <text evidence="1">The sequence shown here is derived from an EMBL/GenBank/DDBJ whole genome shotgun (WGS) entry which is preliminary data.</text>
</comment>